<dbReference type="InterPro" id="IPR029063">
    <property type="entry name" value="SAM-dependent_MTases_sf"/>
</dbReference>
<dbReference type="SUPFAM" id="SSF53335">
    <property type="entry name" value="S-adenosyl-L-methionine-dependent methyltransferases"/>
    <property type="match status" value="1"/>
</dbReference>
<dbReference type="AlphaFoldDB" id="A0A8J6ZHE6"/>
<evidence type="ECO:0000313" key="3">
    <source>
        <dbReference type="Proteomes" id="UP000622533"/>
    </source>
</evidence>
<keyword evidence="2" id="KW-0808">Transferase</keyword>
<dbReference type="Proteomes" id="UP000622533">
    <property type="component" value="Unassembled WGS sequence"/>
</dbReference>
<dbReference type="Gene3D" id="3.40.50.150">
    <property type="entry name" value="Vaccinia Virus protein VP39"/>
    <property type="match status" value="1"/>
</dbReference>
<keyword evidence="2" id="KW-0489">Methyltransferase</keyword>
<keyword evidence="3" id="KW-1185">Reference proteome</keyword>
<accession>A0A8J6ZHE6</accession>
<dbReference type="CDD" id="cd02440">
    <property type="entry name" value="AdoMet_MTases"/>
    <property type="match status" value="1"/>
</dbReference>
<dbReference type="GO" id="GO:0032259">
    <property type="term" value="P:methylation"/>
    <property type="evidence" value="ECO:0007669"/>
    <property type="project" value="UniProtKB-KW"/>
</dbReference>
<dbReference type="EMBL" id="JADEXS010000003">
    <property type="protein sequence ID" value="MBE9020994.1"/>
    <property type="molecule type" value="Genomic_DNA"/>
</dbReference>
<name>A0A8J6ZHE6_DESMC</name>
<evidence type="ECO:0000313" key="2">
    <source>
        <dbReference type="EMBL" id="MBE9020994.1"/>
    </source>
</evidence>
<evidence type="ECO:0000259" key="1">
    <source>
        <dbReference type="Pfam" id="PF08241"/>
    </source>
</evidence>
<sequence>MLLTNNKTTMPLTQKAEYVQFGSGLCAPSQWLNFDSSLALRLQKLPVVGKLVPSGPFGRFPQNVKYGDIVKGLPIPDNSVELLYCSHVLEHLTLEDLRKSLENCYRYLKPDGIFRLVVPDLEFMAQQYVKSTSPEAALEFMRVTWLGKEHRQRSLPSFFQEWISGSQHLWMWDYKSLSVELEKVGFKDIRRAYIGDSGISAFSKLEDVERWENELGIQCRK</sequence>
<protein>
    <submittedName>
        <fullName evidence="2">Methyltransferase domain-containing protein</fullName>
    </submittedName>
</protein>
<comment type="caution">
    <text evidence="2">The sequence shown here is derived from an EMBL/GenBank/DDBJ whole genome shotgun (WGS) entry which is preliminary data.</text>
</comment>
<organism evidence="2 3">
    <name type="scientific">Desmonostoc muscorum LEGE 12446</name>
    <dbReference type="NCBI Taxonomy" id="1828758"/>
    <lineage>
        <taxon>Bacteria</taxon>
        <taxon>Bacillati</taxon>
        <taxon>Cyanobacteriota</taxon>
        <taxon>Cyanophyceae</taxon>
        <taxon>Nostocales</taxon>
        <taxon>Nostocaceae</taxon>
        <taxon>Desmonostoc</taxon>
    </lineage>
</organism>
<dbReference type="GO" id="GO:0008757">
    <property type="term" value="F:S-adenosylmethionine-dependent methyltransferase activity"/>
    <property type="evidence" value="ECO:0007669"/>
    <property type="project" value="InterPro"/>
</dbReference>
<dbReference type="Pfam" id="PF08241">
    <property type="entry name" value="Methyltransf_11"/>
    <property type="match status" value="1"/>
</dbReference>
<dbReference type="InterPro" id="IPR013216">
    <property type="entry name" value="Methyltransf_11"/>
</dbReference>
<feature type="domain" description="Methyltransferase type 11" evidence="1">
    <location>
        <begin position="66"/>
        <end position="114"/>
    </location>
</feature>
<reference evidence="2" key="1">
    <citation type="submission" date="2020-10" db="EMBL/GenBank/DDBJ databases">
        <authorList>
            <person name="Castelo-Branco R."/>
            <person name="Eusebio N."/>
            <person name="Adriana R."/>
            <person name="Vieira A."/>
            <person name="Brugerolle De Fraissinette N."/>
            <person name="Rezende De Castro R."/>
            <person name="Schneider M.P."/>
            <person name="Vasconcelos V."/>
            <person name="Leao P.N."/>
        </authorList>
    </citation>
    <scope>NUCLEOTIDE SEQUENCE</scope>
    <source>
        <strain evidence="2">LEGE 12446</strain>
    </source>
</reference>
<proteinExistence type="predicted"/>
<gene>
    <name evidence="2" type="ORF">IQ276_00540</name>
</gene>